<dbReference type="Pfam" id="PF11901">
    <property type="entry name" value="DM9"/>
    <property type="match status" value="1"/>
</dbReference>
<dbReference type="PANTHER" id="PTHR31649:SF10">
    <property type="entry name" value="IP19903P-RELATED"/>
    <property type="match status" value="1"/>
</dbReference>
<name>A0ABP1NL95_XYLVO</name>
<gene>
    <name evidence="2" type="ORF">XYLVIOL_LOCUS5203</name>
</gene>
<reference evidence="2 3" key="1">
    <citation type="submission" date="2024-08" db="EMBL/GenBank/DDBJ databases">
        <authorList>
            <person name="Will J Nash"/>
            <person name="Angela Man"/>
            <person name="Seanna McTaggart"/>
            <person name="Kendall Baker"/>
            <person name="Tom Barker"/>
            <person name="Leah Catchpole"/>
            <person name="Alex Durrant"/>
            <person name="Karim Gharbi"/>
            <person name="Naomi Irish"/>
            <person name="Gemy Kaithakottil"/>
            <person name="Debby Ku"/>
            <person name="Aaliyah Providence"/>
            <person name="Felix Shaw"/>
            <person name="David Swarbreck"/>
            <person name="Chris Watkins"/>
            <person name="Ann M. McCartney"/>
            <person name="Giulio Formenti"/>
            <person name="Alice Mouton"/>
            <person name="Noel Vella"/>
            <person name="Bjorn M von Reumont"/>
            <person name="Adriana Vella"/>
            <person name="Wilfried Haerty"/>
        </authorList>
    </citation>
    <scope>NUCLEOTIDE SEQUENCE [LARGE SCALE GENOMIC DNA]</scope>
</reference>
<evidence type="ECO:0000313" key="3">
    <source>
        <dbReference type="Proteomes" id="UP001642520"/>
    </source>
</evidence>
<evidence type="ECO:0000313" key="2">
    <source>
        <dbReference type="EMBL" id="CAL7941809.1"/>
    </source>
</evidence>
<comment type="caution">
    <text evidence="2">The sequence shown here is derived from an EMBL/GenBank/DDBJ whole genome shotgun (WGS) entry which is preliminary data.</text>
</comment>
<keyword evidence="1" id="KW-0732">Signal</keyword>
<feature type="chain" id="PRO_5046101228" evidence="1">
    <location>
        <begin position="20"/>
        <end position="160"/>
    </location>
</feature>
<dbReference type="PANTHER" id="PTHR31649">
    <property type="entry name" value="AGAP009604-PA"/>
    <property type="match status" value="1"/>
</dbReference>
<dbReference type="SMART" id="SM00696">
    <property type="entry name" value="DM9"/>
    <property type="match status" value="2"/>
</dbReference>
<sequence>MMRTVILTLLLVSANSAAGYQWVRYRGQNSHEPGLAIAGQDADGRIIVVGRTGHESNTLPAKVKLDLGVAYISYAGREYKKTEFEFLKIDNYRWVHGENGYVPPNAIVVGETYYHEVLYAGRCKVEGVMCIGKVHRSQGVLYVPYRGSEHTCRQYDVLVQ</sequence>
<evidence type="ECO:0000256" key="1">
    <source>
        <dbReference type="SAM" id="SignalP"/>
    </source>
</evidence>
<dbReference type="EMBL" id="CAXAJV020001292">
    <property type="protein sequence ID" value="CAL7941809.1"/>
    <property type="molecule type" value="Genomic_DNA"/>
</dbReference>
<organism evidence="2 3">
    <name type="scientific">Xylocopa violacea</name>
    <name type="common">Violet carpenter bee</name>
    <name type="synonym">Apis violacea</name>
    <dbReference type="NCBI Taxonomy" id="135666"/>
    <lineage>
        <taxon>Eukaryota</taxon>
        <taxon>Metazoa</taxon>
        <taxon>Ecdysozoa</taxon>
        <taxon>Arthropoda</taxon>
        <taxon>Hexapoda</taxon>
        <taxon>Insecta</taxon>
        <taxon>Pterygota</taxon>
        <taxon>Neoptera</taxon>
        <taxon>Endopterygota</taxon>
        <taxon>Hymenoptera</taxon>
        <taxon>Apocrita</taxon>
        <taxon>Aculeata</taxon>
        <taxon>Apoidea</taxon>
        <taxon>Anthophila</taxon>
        <taxon>Apidae</taxon>
        <taxon>Xylocopa</taxon>
        <taxon>Xylocopa</taxon>
    </lineage>
</organism>
<accession>A0ABP1NL95</accession>
<protein>
    <submittedName>
        <fullName evidence="2">Uncharacterized protein</fullName>
    </submittedName>
</protein>
<dbReference type="InterPro" id="IPR006616">
    <property type="entry name" value="DM9_repeat"/>
</dbReference>
<dbReference type="Proteomes" id="UP001642520">
    <property type="component" value="Unassembled WGS sequence"/>
</dbReference>
<feature type="signal peptide" evidence="1">
    <location>
        <begin position="1"/>
        <end position="19"/>
    </location>
</feature>
<keyword evidence="3" id="KW-1185">Reference proteome</keyword>
<proteinExistence type="predicted"/>